<dbReference type="Gene3D" id="3.30.300.90">
    <property type="entry name" value="BolA-like"/>
    <property type="match status" value="1"/>
</dbReference>
<evidence type="ECO:0000313" key="4">
    <source>
        <dbReference type="Proteomes" id="UP000703661"/>
    </source>
</evidence>
<dbReference type="InterPro" id="IPR036065">
    <property type="entry name" value="BolA-like_sf"/>
</dbReference>
<evidence type="ECO:0000256" key="2">
    <source>
        <dbReference type="RuleBase" id="RU003860"/>
    </source>
</evidence>
<evidence type="ECO:0000256" key="1">
    <source>
        <dbReference type="ARBA" id="ARBA00005578"/>
    </source>
</evidence>
<sequence>MSIRSFIPLARNVATATPSTGSFRFLSTSLPRLNNIVSATPPASLNEGEKHLYSKLFERFQPSKLVVEDISGGCGSMYQVEVVSPAFKDLTMVKQHRLVNETLKEEIKGMHGIRLTTKATA</sequence>
<dbReference type="InterPro" id="IPR052275">
    <property type="entry name" value="Mt_Fe-S_assembly_factor"/>
</dbReference>
<protein>
    <recommendedName>
        <fullName evidence="5">Bola-like protein</fullName>
    </recommendedName>
</protein>
<dbReference type="SUPFAM" id="SSF82657">
    <property type="entry name" value="BolA-like"/>
    <property type="match status" value="1"/>
</dbReference>
<dbReference type="PANTHER" id="PTHR46188:SF1">
    <property type="entry name" value="BOLA-LIKE PROTEIN 3"/>
    <property type="match status" value="1"/>
</dbReference>
<evidence type="ECO:0008006" key="5">
    <source>
        <dbReference type="Google" id="ProtNLM"/>
    </source>
</evidence>
<keyword evidence="4" id="KW-1185">Reference proteome</keyword>
<dbReference type="Proteomes" id="UP000703661">
    <property type="component" value="Unassembled WGS sequence"/>
</dbReference>
<evidence type="ECO:0000313" key="3">
    <source>
        <dbReference type="EMBL" id="KAF9994794.1"/>
    </source>
</evidence>
<dbReference type="InterPro" id="IPR002634">
    <property type="entry name" value="BolA"/>
</dbReference>
<comment type="similarity">
    <text evidence="1 2">Belongs to the BolA/IbaG family.</text>
</comment>
<dbReference type="EMBL" id="JAAAID010003988">
    <property type="protein sequence ID" value="KAF9994794.1"/>
    <property type="molecule type" value="Genomic_DNA"/>
</dbReference>
<dbReference type="AlphaFoldDB" id="A0A9P6ME16"/>
<dbReference type="PANTHER" id="PTHR46188">
    <property type="entry name" value="BOLA-LIKE PROTEIN 3"/>
    <property type="match status" value="1"/>
</dbReference>
<comment type="caution">
    <text evidence="3">The sequence shown here is derived from an EMBL/GenBank/DDBJ whole genome shotgun (WGS) entry which is preliminary data.</text>
</comment>
<proteinExistence type="inferred from homology"/>
<accession>A0A9P6ME16</accession>
<dbReference type="Pfam" id="PF01722">
    <property type="entry name" value="BolA"/>
    <property type="match status" value="1"/>
</dbReference>
<dbReference type="GO" id="GO:0005759">
    <property type="term" value="C:mitochondrial matrix"/>
    <property type="evidence" value="ECO:0007669"/>
    <property type="project" value="TreeGrafter"/>
</dbReference>
<dbReference type="OrthoDB" id="203381at2759"/>
<reference evidence="3" key="1">
    <citation type="journal article" date="2020" name="Fungal Divers.">
        <title>Resolving the Mortierellaceae phylogeny through synthesis of multi-gene phylogenetics and phylogenomics.</title>
        <authorList>
            <person name="Vandepol N."/>
            <person name="Liber J."/>
            <person name="Desiro A."/>
            <person name="Na H."/>
            <person name="Kennedy M."/>
            <person name="Barry K."/>
            <person name="Grigoriev I.V."/>
            <person name="Miller A.N."/>
            <person name="O'Donnell K."/>
            <person name="Stajich J.E."/>
            <person name="Bonito G."/>
        </authorList>
    </citation>
    <scope>NUCLEOTIDE SEQUENCE</scope>
    <source>
        <strain evidence="3">NRRL 2769</strain>
    </source>
</reference>
<gene>
    <name evidence="3" type="ORF">BGZ80_007690</name>
</gene>
<name>A0A9P6ME16_9FUNG</name>
<organism evidence="3 4">
    <name type="scientific">Entomortierella chlamydospora</name>
    <dbReference type="NCBI Taxonomy" id="101097"/>
    <lineage>
        <taxon>Eukaryota</taxon>
        <taxon>Fungi</taxon>
        <taxon>Fungi incertae sedis</taxon>
        <taxon>Mucoromycota</taxon>
        <taxon>Mortierellomycotina</taxon>
        <taxon>Mortierellomycetes</taxon>
        <taxon>Mortierellales</taxon>
        <taxon>Mortierellaceae</taxon>
        <taxon>Entomortierella</taxon>
    </lineage>
</organism>